<keyword evidence="6" id="KW-0175">Coiled coil</keyword>
<dbReference type="CDD" id="cd00201">
    <property type="entry name" value="WW"/>
    <property type="match status" value="1"/>
</dbReference>
<dbReference type="SUPFAM" id="SSF51045">
    <property type="entry name" value="WW domain"/>
    <property type="match status" value="1"/>
</dbReference>
<proteinExistence type="inferred from homology"/>
<dbReference type="PANTHER" id="PTHR21532">
    <property type="entry name" value="PHOSPHODIESTERASE HL"/>
    <property type="match status" value="1"/>
</dbReference>
<evidence type="ECO:0000256" key="6">
    <source>
        <dbReference type="ARBA" id="ARBA00023054"/>
    </source>
</evidence>
<dbReference type="Pfam" id="PF11527">
    <property type="entry name" value="ARL2_Bind_BART"/>
    <property type="match status" value="1"/>
</dbReference>
<dbReference type="InterPro" id="IPR036020">
    <property type="entry name" value="WW_dom_sf"/>
</dbReference>
<evidence type="ECO:0000256" key="2">
    <source>
        <dbReference type="ARBA" id="ARBA00004496"/>
    </source>
</evidence>
<evidence type="ECO:0000256" key="4">
    <source>
        <dbReference type="ARBA" id="ARBA00021815"/>
    </source>
</evidence>
<dbReference type="EMBL" id="VJMI01010424">
    <property type="protein sequence ID" value="KAF0755788.1"/>
    <property type="molecule type" value="Genomic_DNA"/>
</dbReference>
<evidence type="ECO:0000256" key="9">
    <source>
        <dbReference type="ARBA" id="ARBA00031593"/>
    </source>
</evidence>
<feature type="region of interest" description="Disordered" evidence="10">
    <location>
        <begin position="491"/>
        <end position="519"/>
    </location>
</feature>
<evidence type="ECO:0000256" key="5">
    <source>
        <dbReference type="ARBA" id="ARBA00022490"/>
    </source>
</evidence>
<dbReference type="PANTHER" id="PTHR21532:SF0">
    <property type="entry name" value="CILIA- AND FLAGELLA-ASSOCIATED PROTEIN 36"/>
    <property type="match status" value="1"/>
</dbReference>
<comment type="similarity">
    <text evidence="3">Belongs to the CFAP36 family.</text>
</comment>
<accession>A0A6A5AMT5</accession>
<dbReference type="AlphaFoldDB" id="A0A6A5AMT5"/>
<evidence type="ECO:0000256" key="8">
    <source>
        <dbReference type="ARBA" id="ARBA00023273"/>
    </source>
</evidence>
<organism evidence="12 13">
    <name type="scientific">Aphanomyces astaci</name>
    <name type="common">Crayfish plague agent</name>
    <dbReference type="NCBI Taxonomy" id="112090"/>
    <lineage>
        <taxon>Eukaryota</taxon>
        <taxon>Sar</taxon>
        <taxon>Stramenopiles</taxon>
        <taxon>Oomycota</taxon>
        <taxon>Saprolegniomycetes</taxon>
        <taxon>Saprolegniales</taxon>
        <taxon>Verrucalvaceae</taxon>
        <taxon>Aphanomyces</taxon>
    </lineage>
</organism>
<dbReference type="Gene3D" id="1.20.1520.10">
    <property type="entry name" value="ADP-ribosylation factor-like 2-binding protein, domain"/>
    <property type="match status" value="1"/>
</dbReference>
<dbReference type="VEuPathDB" id="FungiDB:H257_07401"/>
<evidence type="ECO:0000259" key="11">
    <source>
        <dbReference type="PROSITE" id="PS50020"/>
    </source>
</evidence>
<evidence type="ECO:0000256" key="7">
    <source>
        <dbReference type="ARBA" id="ARBA00023069"/>
    </source>
</evidence>
<evidence type="ECO:0000256" key="10">
    <source>
        <dbReference type="SAM" id="MobiDB-lite"/>
    </source>
</evidence>
<gene>
    <name evidence="12" type="ORF">AaE_004856</name>
</gene>
<dbReference type="Proteomes" id="UP000469452">
    <property type="component" value="Unassembled WGS sequence"/>
</dbReference>
<dbReference type="Pfam" id="PF00397">
    <property type="entry name" value="WW"/>
    <property type="match status" value="1"/>
</dbReference>
<dbReference type="PROSITE" id="PS50020">
    <property type="entry name" value="WW_DOMAIN_2"/>
    <property type="match status" value="1"/>
</dbReference>
<keyword evidence="7" id="KW-0969">Cilium</keyword>
<dbReference type="Gene3D" id="2.20.70.10">
    <property type="match status" value="1"/>
</dbReference>
<evidence type="ECO:0000313" key="13">
    <source>
        <dbReference type="Proteomes" id="UP000469452"/>
    </source>
</evidence>
<dbReference type="InterPro" id="IPR001202">
    <property type="entry name" value="WW_dom"/>
</dbReference>
<sequence>MCDFLLDAVAQFLKGDQWLEPVNAFMHANKLAFVGLAGPQESYSLQQHAVFVEFKDLAERLLEGIVQDLGCEPSTFVAALEEAVVNEAGGPKEEEVQLLVKTLLAYDDFHGFCALMQTYVEWNAVPSMPPDENEMQFSGADEFQVVDGAAAFDATKYFGSHEWILQEVVARSLLDAQASGQLGDDDAAYLPWADAIMMMKAHYNNQTTVAAYDVSDGTGEATTTTIEVSTGAPTNALLSWRIAERQLALESKMAAKMRSLEATLVHERLKVDLLVAQRLSERNAGMRLQMSALCQQSFSGSDAAVDETTAGTTLSAEAELCHLCDRMETIQVELKAIKKRCFGFKYVSQAHLDEIYLFLKEKIHFKHDLAQCESEIADFIFSRIQPSDSAIVPDLLQWLLLESEAHEVQVEVQSRSFLSPRAEAKEVDLNDRWVQHWSGDDGTYYYLNSVTGESRWDSPMSKDGEPIVGYWDNDNQWVPYAFLAPGDNPPVDMTADSKGDVTPLEQKLPPLETKPWTPSADLTDIETALGSVQSTHRDFTSNMASS</sequence>
<reference evidence="12 13" key="1">
    <citation type="submission" date="2019-06" db="EMBL/GenBank/DDBJ databases">
        <title>Genomics analysis of Aphanomyces spp. identifies a new class of oomycete effector associated with host adaptation.</title>
        <authorList>
            <person name="Gaulin E."/>
        </authorList>
    </citation>
    <scope>NUCLEOTIDE SEQUENCE [LARGE SCALE GENOMIC DNA]</scope>
    <source>
        <strain evidence="12 13">E</strain>
    </source>
</reference>
<dbReference type="SMART" id="SM00456">
    <property type="entry name" value="WW"/>
    <property type="match status" value="1"/>
</dbReference>
<dbReference type="GO" id="GO:0005930">
    <property type="term" value="C:axoneme"/>
    <property type="evidence" value="ECO:0007669"/>
    <property type="project" value="TreeGrafter"/>
</dbReference>
<keyword evidence="5" id="KW-0963">Cytoplasm</keyword>
<dbReference type="InterPro" id="IPR042541">
    <property type="entry name" value="BART_sf"/>
</dbReference>
<dbReference type="InterPro" id="IPR023379">
    <property type="entry name" value="BART_dom"/>
</dbReference>
<evidence type="ECO:0000256" key="3">
    <source>
        <dbReference type="ARBA" id="ARBA00007460"/>
    </source>
</evidence>
<feature type="domain" description="WW" evidence="11">
    <location>
        <begin position="427"/>
        <end position="461"/>
    </location>
</feature>
<dbReference type="InterPro" id="IPR038888">
    <property type="entry name" value="CFAP36"/>
</dbReference>
<name>A0A6A5AMT5_APHAT</name>
<evidence type="ECO:0000256" key="1">
    <source>
        <dbReference type="ARBA" id="ARBA00004138"/>
    </source>
</evidence>
<keyword evidence="8" id="KW-0966">Cell projection</keyword>
<comment type="caution">
    <text evidence="12">The sequence shown here is derived from an EMBL/GenBank/DDBJ whole genome shotgun (WGS) entry which is preliminary data.</text>
</comment>
<comment type="subcellular location">
    <subcellularLocation>
        <location evidence="1">Cell projection</location>
        <location evidence="1">Cilium</location>
    </subcellularLocation>
    <subcellularLocation>
        <location evidence="2">Cytoplasm</location>
    </subcellularLocation>
</comment>
<dbReference type="GO" id="GO:0097546">
    <property type="term" value="C:ciliary base"/>
    <property type="evidence" value="ECO:0007669"/>
    <property type="project" value="TreeGrafter"/>
</dbReference>
<evidence type="ECO:0000313" key="12">
    <source>
        <dbReference type="EMBL" id="KAF0755788.1"/>
    </source>
</evidence>
<protein>
    <recommendedName>
        <fullName evidence="4">Cilia- and flagella-associated protein 36</fullName>
    </recommendedName>
    <alternativeName>
        <fullName evidence="9">Coiled-coil domain-containing protein 104</fullName>
    </alternativeName>
</protein>